<dbReference type="AlphaFoldDB" id="A0A7Y8KGK2"/>
<reference evidence="1 2" key="1">
    <citation type="submission" date="2020-04" db="EMBL/GenBank/DDBJ databases">
        <title>Molecular characterization of pseudomonads from Agaricus bisporus reveal novel blotch 2 pathogens in Western Europe.</title>
        <authorList>
            <person name="Taparia T."/>
            <person name="Krijger M."/>
            <person name="Haynes E."/>
            <person name="Elpinstone J.G."/>
            <person name="Noble R."/>
            <person name="Van Der Wolf J."/>
        </authorList>
    </citation>
    <scope>NUCLEOTIDE SEQUENCE [LARGE SCALE GENOMIC DNA]</scope>
    <source>
        <strain evidence="1 2">P8021</strain>
    </source>
</reference>
<proteinExistence type="predicted"/>
<accession>A0A7Y8KGK2</accession>
<gene>
    <name evidence="1" type="ORF">HX893_07395</name>
</gene>
<organism evidence="1 2">
    <name type="scientific">Pseudomonas reactans</name>
    <dbReference type="NCBI Taxonomy" id="117680"/>
    <lineage>
        <taxon>Bacteria</taxon>
        <taxon>Pseudomonadati</taxon>
        <taxon>Pseudomonadota</taxon>
        <taxon>Gammaproteobacteria</taxon>
        <taxon>Pseudomonadales</taxon>
        <taxon>Pseudomonadaceae</taxon>
        <taxon>Pseudomonas</taxon>
    </lineage>
</organism>
<dbReference type="Proteomes" id="UP000585226">
    <property type="component" value="Unassembled WGS sequence"/>
</dbReference>
<evidence type="ECO:0000313" key="1">
    <source>
        <dbReference type="EMBL" id="NWE87954.1"/>
    </source>
</evidence>
<evidence type="ECO:0000313" key="2">
    <source>
        <dbReference type="Proteomes" id="UP000585226"/>
    </source>
</evidence>
<dbReference type="RefSeq" id="WP_177110730.1">
    <property type="nucleotide sequence ID" value="NZ_JACASD010000015.1"/>
</dbReference>
<comment type="caution">
    <text evidence="1">The sequence shown here is derived from an EMBL/GenBank/DDBJ whole genome shotgun (WGS) entry which is preliminary data.</text>
</comment>
<name>A0A7Y8KGK2_9PSED</name>
<sequence>MRDNDIEIVKSNIKNPHQLGDAVDSVYLQIVRPAFNCNIGQFVNQLCAAPYRYYWRDIDRRWKETKALEEARDNLAEALIAYDRAAAALSERVK</sequence>
<dbReference type="EMBL" id="JACASD010000015">
    <property type="protein sequence ID" value="NWE87954.1"/>
    <property type="molecule type" value="Genomic_DNA"/>
</dbReference>
<protein>
    <submittedName>
        <fullName evidence="1">Uncharacterized protein</fullName>
    </submittedName>
</protein>